<proteinExistence type="predicted"/>
<gene>
    <name evidence="2" type="ORF">M5K25_009400</name>
</gene>
<feature type="region of interest" description="Disordered" evidence="1">
    <location>
        <begin position="20"/>
        <end position="51"/>
    </location>
</feature>
<evidence type="ECO:0000313" key="3">
    <source>
        <dbReference type="Proteomes" id="UP001552299"/>
    </source>
</evidence>
<evidence type="ECO:0000256" key="1">
    <source>
        <dbReference type="SAM" id="MobiDB-lite"/>
    </source>
</evidence>
<comment type="caution">
    <text evidence="2">The sequence shown here is derived from an EMBL/GenBank/DDBJ whole genome shotgun (WGS) entry which is preliminary data.</text>
</comment>
<dbReference type="PANTHER" id="PTHR34064">
    <property type="entry name" value="OS04G0672300 PROTEIN"/>
    <property type="match status" value="1"/>
</dbReference>
<accession>A0ABD0VCE8</accession>
<organism evidence="2 3">
    <name type="scientific">Dendrobium thyrsiflorum</name>
    <name type="common">Pinecone-like raceme dendrobium</name>
    <name type="synonym">Orchid</name>
    <dbReference type="NCBI Taxonomy" id="117978"/>
    <lineage>
        <taxon>Eukaryota</taxon>
        <taxon>Viridiplantae</taxon>
        <taxon>Streptophyta</taxon>
        <taxon>Embryophyta</taxon>
        <taxon>Tracheophyta</taxon>
        <taxon>Spermatophyta</taxon>
        <taxon>Magnoliopsida</taxon>
        <taxon>Liliopsida</taxon>
        <taxon>Asparagales</taxon>
        <taxon>Orchidaceae</taxon>
        <taxon>Epidendroideae</taxon>
        <taxon>Malaxideae</taxon>
        <taxon>Dendrobiinae</taxon>
        <taxon>Dendrobium</taxon>
    </lineage>
</organism>
<dbReference type="PANTHER" id="PTHR34064:SF3">
    <property type="entry name" value="OS04G0672300 PROTEIN"/>
    <property type="match status" value="1"/>
</dbReference>
<evidence type="ECO:0000313" key="2">
    <source>
        <dbReference type="EMBL" id="KAL0920277.1"/>
    </source>
</evidence>
<dbReference type="Proteomes" id="UP001552299">
    <property type="component" value="Unassembled WGS sequence"/>
</dbReference>
<dbReference type="AlphaFoldDB" id="A0ABD0VCE8"/>
<protein>
    <submittedName>
        <fullName evidence="2">Uncharacterized protein</fullName>
    </submittedName>
</protein>
<name>A0ABD0VCE8_DENTH</name>
<dbReference type="EMBL" id="JANQDX010000008">
    <property type="protein sequence ID" value="KAL0920277.1"/>
    <property type="molecule type" value="Genomic_DNA"/>
</dbReference>
<reference evidence="2 3" key="1">
    <citation type="journal article" date="2024" name="Plant Biotechnol. J.">
        <title>Dendrobium thyrsiflorum genome and its molecular insights into genes involved in important horticultural traits.</title>
        <authorList>
            <person name="Chen B."/>
            <person name="Wang J.Y."/>
            <person name="Zheng P.J."/>
            <person name="Li K.L."/>
            <person name="Liang Y.M."/>
            <person name="Chen X.F."/>
            <person name="Zhang C."/>
            <person name="Zhao X."/>
            <person name="He X."/>
            <person name="Zhang G.Q."/>
            <person name="Liu Z.J."/>
            <person name="Xu Q."/>
        </authorList>
    </citation>
    <scope>NUCLEOTIDE SEQUENCE [LARGE SCALE GENOMIC DNA]</scope>
    <source>
        <strain evidence="2">GZMU011</strain>
    </source>
</reference>
<keyword evidence="3" id="KW-1185">Reference proteome</keyword>
<sequence length="238" mass="26948">MDISESVILDIESLTLPPNKCSGSPKMTKALSRKGSCRMERRNGEEQEGDDTTKKLLAKVVCSQLEQSKQPFVPNKAIAATPVVANCTNLADAGEGRIKRFNRLMTINPRRILLLFASISFDVESPGRNTGKSTRRVIRVWCVGAAGTKALDQKPWGGRIKNLRVDHMGGSRTQECVKHGNNDTHILHSGYLPKKCIRELVVYLRLQEKKKEWLMLIVSYLFDNHSLHSISWWWKLKH</sequence>